<protein>
    <recommendedName>
        <fullName evidence="4">WD40 repeat-like protein</fullName>
    </recommendedName>
</protein>
<dbReference type="SUPFAM" id="SSF50978">
    <property type="entry name" value="WD40 repeat-like"/>
    <property type="match status" value="2"/>
</dbReference>
<dbReference type="Gene3D" id="2.130.10.10">
    <property type="entry name" value="YVTN repeat-like/Quinoprotein amine dehydrogenase"/>
    <property type="match status" value="3"/>
</dbReference>
<sequence length="1083" mass="115626">MSHSTLRLTPSNSPFFKNTTPRSPVKATRNEEPGLRLSRVIGTTTTSANGFDSLPSARKFAYTAGAAAVVATVGEDLRVTQRFFRARPTLPGLGREANGVWPISPTPSEPRHRALGHVKETSLGASPLGASGRDWSESPTGRTTTAKDRVKAATSVALSPNGRWLALGETGYKPRVLIFSLADETSDAPVCVLAEHTFGVHALSFSPDSRYLASLGTVNDGFLYMWQIDDRTGIAQLHASNKCTTLINCMAWMGGSLITAGLRFVKVWRPDEDAAIDVRRTESALTPVVPKQRTETRNSEYGNSILNPKQRVLSGKNSLLGDMLEANFVSVLAISDTEALVCAETGEICSLNDIEKAQSLTCIAIVESPISAAVLDGDNNLRIAGACQEQQKMTLDGLRNADAFVRKAPRRKTLPPLKAFKGSRSTVIAMASLDNIMVELSAQDGIRLTNNAADADAISNQLAAHEDAVLGVRPVQYAALPDAAFLTFAGCGTVQIWDAEGASVATLVVPLEAFPDPYGLANELRAVTPLSDGSTLAVGDKCGNLTVLDTRSNSPLVRVRAHSAEITDICAFERSGIQLVATSSRDRTVQLFAWNGGELDLLQTMDEHAGAVTELMATKDGERLLSASADRTIVVRESLQRVDGDPSSAVFVMLRTINLKSAPTSMSLATDQTTVLVSTTDRTISKYSIKSGQAGLSFKCSDPEGGDAVIMSKICFAPSLVGNPTIVGISSSDKSVRLYSEFGTLLARDWGHTEGITDIALLAADLQTGDEKPKALQLVTVAADSTIFMWDTTPATSSRPSSTGLGIVDESTPSRPATVGPPLRKVISYSELSRFRRDTSIEEGEPGSPTASRAATQPSSPQRLRKKPSRLSVAQAPRLEPAFRSSLVEPSSRRRSLRQRSPSPPSPRNAATRKDQLRRPSLGMSLRSKSTENVANASPSTAAPSVGAATGFGSLTASTESVSRTLRAYRKKLAGSVSIDSIAPEALRELDKELKLTARVLSEKSHGKSIDEAMMARLLDQASEKIVGMLDERIKERVESEVRKSSEGSPLGVAHMGRPAVVDEQEGPADALAGALEKVLIEE</sequence>
<evidence type="ECO:0008006" key="4">
    <source>
        <dbReference type="Google" id="ProtNLM"/>
    </source>
</evidence>
<feature type="region of interest" description="Disordered" evidence="1">
    <location>
        <begin position="1"/>
        <end position="31"/>
    </location>
</feature>
<feature type="compositionally biased region" description="Polar residues" evidence="1">
    <location>
        <begin position="849"/>
        <end position="862"/>
    </location>
</feature>
<name>A0AAV9JQH3_9PEZI</name>
<feature type="compositionally biased region" description="Polar residues" evidence="1">
    <location>
        <begin position="927"/>
        <end position="943"/>
    </location>
</feature>
<dbReference type="InterPro" id="IPR052779">
    <property type="entry name" value="WDR62"/>
</dbReference>
<comment type="caution">
    <text evidence="2">The sequence shown here is derived from an EMBL/GenBank/DDBJ whole genome shotgun (WGS) entry which is preliminary data.</text>
</comment>
<dbReference type="InterPro" id="IPR015943">
    <property type="entry name" value="WD40/YVTN_repeat-like_dom_sf"/>
</dbReference>
<gene>
    <name evidence="2" type="ORF">LTR36_010593</name>
</gene>
<dbReference type="SMART" id="SM00320">
    <property type="entry name" value="WD40"/>
    <property type="match status" value="6"/>
</dbReference>
<dbReference type="InterPro" id="IPR001680">
    <property type="entry name" value="WD40_rpt"/>
</dbReference>
<dbReference type="PANTHER" id="PTHR45589">
    <property type="entry name" value="WD REPEAT DOMAIN 62, ISOFORM G"/>
    <property type="match status" value="1"/>
</dbReference>
<dbReference type="Proteomes" id="UP001324427">
    <property type="component" value="Unassembled WGS sequence"/>
</dbReference>
<feature type="compositionally biased region" description="Polar residues" evidence="1">
    <location>
        <begin position="1"/>
        <end position="22"/>
    </location>
</feature>
<dbReference type="EMBL" id="JAVFHQ010000009">
    <property type="protein sequence ID" value="KAK4547874.1"/>
    <property type="molecule type" value="Genomic_DNA"/>
</dbReference>
<feature type="region of interest" description="Disordered" evidence="1">
    <location>
        <begin position="792"/>
        <end position="823"/>
    </location>
</feature>
<feature type="region of interest" description="Disordered" evidence="1">
    <location>
        <begin position="123"/>
        <end position="143"/>
    </location>
</feature>
<dbReference type="Pfam" id="PF00400">
    <property type="entry name" value="WD40"/>
    <property type="match status" value="3"/>
</dbReference>
<feature type="compositionally biased region" description="Low complexity" evidence="1">
    <location>
        <begin position="792"/>
        <end position="803"/>
    </location>
</feature>
<keyword evidence="3" id="KW-1185">Reference proteome</keyword>
<accession>A0AAV9JQH3</accession>
<feature type="region of interest" description="Disordered" evidence="1">
    <location>
        <begin position="837"/>
        <end position="949"/>
    </location>
</feature>
<dbReference type="PANTHER" id="PTHR45589:SF1">
    <property type="entry name" value="WD REPEAT DOMAIN 62, ISOFORM G"/>
    <property type="match status" value="1"/>
</dbReference>
<organism evidence="2 3">
    <name type="scientific">Oleoguttula mirabilis</name>
    <dbReference type="NCBI Taxonomy" id="1507867"/>
    <lineage>
        <taxon>Eukaryota</taxon>
        <taxon>Fungi</taxon>
        <taxon>Dikarya</taxon>
        <taxon>Ascomycota</taxon>
        <taxon>Pezizomycotina</taxon>
        <taxon>Dothideomycetes</taxon>
        <taxon>Dothideomycetidae</taxon>
        <taxon>Mycosphaerellales</taxon>
        <taxon>Teratosphaeriaceae</taxon>
        <taxon>Oleoguttula</taxon>
    </lineage>
</organism>
<reference evidence="2 3" key="1">
    <citation type="submission" date="2021-11" db="EMBL/GenBank/DDBJ databases">
        <title>Black yeast isolated from Biological Soil Crust.</title>
        <authorList>
            <person name="Kurbessoian T."/>
        </authorList>
    </citation>
    <scope>NUCLEOTIDE SEQUENCE [LARGE SCALE GENOMIC DNA]</scope>
    <source>
        <strain evidence="2 3">CCFEE 5522</strain>
    </source>
</reference>
<proteinExistence type="predicted"/>
<evidence type="ECO:0000256" key="1">
    <source>
        <dbReference type="SAM" id="MobiDB-lite"/>
    </source>
</evidence>
<dbReference type="AlphaFoldDB" id="A0AAV9JQH3"/>
<evidence type="ECO:0000313" key="3">
    <source>
        <dbReference type="Proteomes" id="UP001324427"/>
    </source>
</evidence>
<dbReference type="InterPro" id="IPR036322">
    <property type="entry name" value="WD40_repeat_dom_sf"/>
</dbReference>
<evidence type="ECO:0000313" key="2">
    <source>
        <dbReference type="EMBL" id="KAK4547874.1"/>
    </source>
</evidence>